<organism evidence="2 3">
    <name type="scientific">Psophocarpus tetragonolobus</name>
    <name type="common">Winged bean</name>
    <name type="synonym">Dolichos tetragonolobus</name>
    <dbReference type="NCBI Taxonomy" id="3891"/>
    <lineage>
        <taxon>Eukaryota</taxon>
        <taxon>Viridiplantae</taxon>
        <taxon>Streptophyta</taxon>
        <taxon>Embryophyta</taxon>
        <taxon>Tracheophyta</taxon>
        <taxon>Spermatophyta</taxon>
        <taxon>Magnoliopsida</taxon>
        <taxon>eudicotyledons</taxon>
        <taxon>Gunneridae</taxon>
        <taxon>Pentapetalae</taxon>
        <taxon>rosids</taxon>
        <taxon>fabids</taxon>
        <taxon>Fabales</taxon>
        <taxon>Fabaceae</taxon>
        <taxon>Papilionoideae</taxon>
        <taxon>50 kb inversion clade</taxon>
        <taxon>NPAAA clade</taxon>
        <taxon>indigoferoid/millettioid clade</taxon>
        <taxon>Phaseoleae</taxon>
        <taxon>Psophocarpus</taxon>
    </lineage>
</organism>
<accession>A0AAN9SAQ6</accession>
<dbReference type="AlphaFoldDB" id="A0AAN9SAQ6"/>
<keyword evidence="3" id="KW-1185">Reference proteome</keyword>
<proteinExistence type="predicted"/>
<keyword evidence="1" id="KW-0472">Membrane</keyword>
<reference evidence="2 3" key="1">
    <citation type="submission" date="2024-01" db="EMBL/GenBank/DDBJ databases">
        <title>The genomes of 5 underutilized Papilionoideae crops provide insights into root nodulation and disease resistanc.</title>
        <authorList>
            <person name="Jiang F."/>
        </authorList>
    </citation>
    <scope>NUCLEOTIDE SEQUENCE [LARGE SCALE GENOMIC DNA]</scope>
    <source>
        <strain evidence="2">DUOXIRENSHENG_FW03</strain>
        <tissue evidence="2">Leaves</tissue>
    </source>
</reference>
<comment type="caution">
    <text evidence="2">The sequence shown here is derived from an EMBL/GenBank/DDBJ whole genome shotgun (WGS) entry which is preliminary data.</text>
</comment>
<evidence type="ECO:0000313" key="2">
    <source>
        <dbReference type="EMBL" id="KAK7392250.1"/>
    </source>
</evidence>
<protein>
    <submittedName>
        <fullName evidence="2">Uncharacterized protein</fullName>
    </submittedName>
</protein>
<gene>
    <name evidence="2" type="ORF">VNO78_20682</name>
</gene>
<feature type="transmembrane region" description="Helical" evidence="1">
    <location>
        <begin position="50"/>
        <end position="67"/>
    </location>
</feature>
<keyword evidence="1" id="KW-0812">Transmembrane</keyword>
<evidence type="ECO:0000256" key="1">
    <source>
        <dbReference type="SAM" id="Phobius"/>
    </source>
</evidence>
<dbReference type="EMBL" id="JAYMYS010000005">
    <property type="protein sequence ID" value="KAK7392250.1"/>
    <property type="molecule type" value="Genomic_DNA"/>
</dbReference>
<evidence type="ECO:0000313" key="3">
    <source>
        <dbReference type="Proteomes" id="UP001386955"/>
    </source>
</evidence>
<name>A0AAN9SAQ6_PSOTE</name>
<dbReference type="Proteomes" id="UP001386955">
    <property type="component" value="Unassembled WGS sequence"/>
</dbReference>
<keyword evidence="1" id="KW-1133">Transmembrane helix</keyword>
<sequence length="84" mass="9548">MGYPMWLAFQRLLCKSSGNLCGMHVFGLGKAHEQKSKLKMVDSRKQARKALLKKLVCFVLFFVYTLLSSDESPLKAITSAYQLF</sequence>